<dbReference type="AlphaFoldDB" id="A0A151J9T7"/>
<dbReference type="EMBL" id="KQ979414">
    <property type="protein sequence ID" value="KYN21659.1"/>
    <property type="molecule type" value="Genomic_DNA"/>
</dbReference>
<proteinExistence type="predicted"/>
<dbReference type="InterPro" id="IPR000782">
    <property type="entry name" value="FAS1_domain"/>
</dbReference>
<gene>
    <name evidence="2" type="ORF">ALC57_05967</name>
</gene>
<sequence>MFNGKAQTLGATKFFEPLDALFASLQPRETLNQSSDLIALLQQFAFHSFVEFHIF</sequence>
<accession>A0A151J9T7</accession>
<feature type="domain" description="FAS1" evidence="1">
    <location>
        <begin position="1"/>
        <end position="55"/>
    </location>
</feature>
<protein>
    <recommendedName>
        <fullName evidence="1">FAS1 domain-containing protein</fullName>
    </recommendedName>
</protein>
<name>A0A151J9T7_9HYME</name>
<organism evidence="2 3">
    <name type="scientific">Trachymyrmex cornetzi</name>
    <dbReference type="NCBI Taxonomy" id="471704"/>
    <lineage>
        <taxon>Eukaryota</taxon>
        <taxon>Metazoa</taxon>
        <taxon>Ecdysozoa</taxon>
        <taxon>Arthropoda</taxon>
        <taxon>Hexapoda</taxon>
        <taxon>Insecta</taxon>
        <taxon>Pterygota</taxon>
        <taxon>Neoptera</taxon>
        <taxon>Endopterygota</taxon>
        <taxon>Hymenoptera</taxon>
        <taxon>Apocrita</taxon>
        <taxon>Aculeata</taxon>
        <taxon>Formicoidea</taxon>
        <taxon>Formicidae</taxon>
        <taxon>Myrmicinae</taxon>
        <taxon>Trachymyrmex</taxon>
    </lineage>
</organism>
<dbReference type="PROSITE" id="PS50213">
    <property type="entry name" value="FAS1"/>
    <property type="match status" value="1"/>
</dbReference>
<keyword evidence="3" id="KW-1185">Reference proteome</keyword>
<evidence type="ECO:0000259" key="1">
    <source>
        <dbReference type="PROSITE" id="PS50213"/>
    </source>
</evidence>
<reference evidence="2 3" key="1">
    <citation type="submission" date="2015-09" db="EMBL/GenBank/DDBJ databases">
        <title>Trachymyrmex cornetzi WGS genome.</title>
        <authorList>
            <person name="Nygaard S."/>
            <person name="Hu H."/>
            <person name="Boomsma J."/>
            <person name="Zhang G."/>
        </authorList>
    </citation>
    <scope>NUCLEOTIDE SEQUENCE [LARGE SCALE GENOMIC DNA]</scope>
    <source>
        <strain evidence="2">Tcor2-1</strain>
        <tissue evidence="2">Whole body</tissue>
    </source>
</reference>
<evidence type="ECO:0000313" key="2">
    <source>
        <dbReference type="EMBL" id="KYN21659.1"/>
    </source>
</evidence>
<evidence type="ECO:0000313" key="3">
    <source>
        <dbReference type="Proteomes" id="UP000078492"/>
    </source>
</evidence>
<dbReference type="Proteomes" id="UP000078492">
    <property type="component" value="Unassembled WGS sequence"/>
</dbReference>